<keyword evidence="12" id="KW-1185">Reference proteome</keyword>
<dbReference type="GO" id="GO:0005886">
    <property type="term" value="C:plasma membrane"/>
    <property type="evidence" value="ECO:0007669"/>
    <property type="project" value="UniProtKB-SubCell"/>
</dbReference>
<evidence type="ECO:0000256" key="1">
    <source>
        <dbReference type="ARBA" id="ARBA00004651"/>
    </source>
</evidence>
<keyword evidence="6 9" id="KW-0472">Membrane</keyword>
<comment type="caution">
    <text evidence="11">The sequence shown here is derived from an EMBL/GenBank/DDBJ whole genome shotgun (WGS) entry which is preliminary data.</text>
</comment>
<dbReference type="Gene3D" id="1.20.1070.10">
    <property type="entry name" value="Rhodopsin 7-helix transmembrane proteins"/>
    <property type="match status" value="1"/>
</dbReference>
<evidence type="ECO:0000256" key="7">
    <source>
        <dbReference type="ARBA" id="ARBA00023170"/>
    </source>
</evidence>
<keyword evidence="5" id="KW-0297">G-protein coupled receptor</keyword>
<feature type="transmembrane region" description="Helical" evidence="9">
    <location>
        <begin position="335"/>
        <end position="357"/>
    </location>
</feature>
<feature type="transmembrane region" description="Helical" evidence="9">
    <location>
        <begin position="294"/>
        <end position="315"/>
    </location>
</feature>
<dbReference type="OrthoDB" id="6077456at2759"/>
<feature type="transmembrane region" description="Helical" evidence="9">
    <location>
        <begin position="120"/>
        <end position="142"/>
    </location>
</feature>
<evidence type="ECO:0000313" key="11">
    <source>
        <dbReference type="EMBL" id="CAG5132616.1"/>
    </source>
</evidence>
<dbReference type="SUPFAM" id="SSF81321">
    <property type="entry name" value="Family A G protein-coupled receptor-like"/>
    <property type="match status" value="1"/>
</dbReference>
<sequence length="381" mass="43277">MDLWNKTNNLMAVFLSTDRNPNTNYVLTKTNSSEAVLFYFVTYISTAINLILSSLGATANIINIIVYWRLGISESVNASFISLAVWTLISCCLSCLSEIIQAVDKFAPLADVNLLSLQYVYLGNTKAFFYVMMTFVTVYLSAERCICIIFPLKVKEIFTSRRVIIANTVVVLFGISCFTPAWATQGVQWTFDVGTNRTRLDIWVSDNRRDVELFVDACNGMALPVLAQILILVCTGFMLQGISDSTKFRQRYTKKETPRRGLNSREDVCPAEIKANIIKRTTIMSGKDLKLTKIVVLLAMIFFVCNLPVFISSFLRALITEIRVNKQHNKLHALLYSLVLEFGVINCTVNILVYYNVSSRYRHEFLMLFSRSGFTRDHNLH</sequence>
<proteinExistence type="predicted"/>
<keyword evidence="8" id="KW-0807">Transducer</keyword>
<organism evidence="11 12">
    <name type="scientific">Candidula unifasciata</name>
    <dbReference type="NCBI Taxonomy" id="100452"/>
    <lineage>
        <taxon>Eukaryota</taxon>
        <taxon>Metazoa</taxon>
        <taxon>Spiralia</taxon>
        <taxon>Lophotrochozoa</taxon>
        <taxon>Mollusca</taxon>
        <taxon>Gastropoda</taxon>
        <taxon>Heterobranchia</taxon>
        <taxon>Euthyneura</taxon>
        <taxon>Panpulmonata</taxon>
        <taxon>Eupulmonata</taxon>
        <taxon>Stylommatophora</taxon>
        <taxon>Helicina</taxon>
        <taxon>Helicoidea</taxon>
        <taxon>Geomitridae</taxon>
        <taxon>Candidula</taxon>
    </lineage>
</organism>
<keyword evidence="4 9" id="KW-1133">Transmembrane helix</keyword>
<accession>A0A8S4A0X0</accession>
<dbReference type="EMBL" id="CAJHNH020005534">
    <property type="protein sequence ID" value="CAG5132616.1"/>
    <property type="molecule type" value="Genomic_DNA"/>
</dbReference>
<evidence type="ECO:0000256" key="8">
    <source>
        <dbReference type="ARBA" id="ARBA00023224"/>
    </source>
</evidence>
<evidence type="ECO:0000256" key="5">
    <source>
        <dbReference type="ARBA" id="ARBA00023040"/>
    </source>
</evidence>
<dbReference type="Pfam" id="PF00001">
    <property type="entry name" value="7tm_1"/>
    <property type="match status" value="1"/>
</dbReference>
<evidence type="ECO:0000256" key="4">
    <source>
        <dbReference type="ARBA" id="ARBA00022989"/>
    </source>
</evidence>
<dbReference type="PROSITE" id="PS50262">
    <property type="entry name" value="G_PROTEIN_RECEP_F1_2"/>
    <property type="match status" value="1"/>
</dbReference>
<dbReference type="Proteomes" id="UP000678393">
    <property type="component" value="Unassembled WGS sequence"/>
</dbReference>
<evidence type="ECO:0000256" key="2">
    <source>
        <dbReference type="ARBA" id="ARBA00022475"/>
    </source>
</evidence>
<keyword evidence="2" id="KW-1003">Cell membrane</keyword>
<feature type="transmembrane region" description="Helical" evidence="9">
    <location>
        <begin position="221"/>
        <end position="242"/>
    </location>
</feature>
<protein>
    <recommendedName>
        <fullName evidence="10">G-protein coupled receptors family 1 profile domain-containing protein</fullName>
    </recommendedName>
</protein>
<dbReference type="GO" id="GO:0008528">
    <property type="term" value="F:G protein-coupled peptide receptor activity"/>
    <property type="evidence" value="ECO:0007669"/>
    <property type="project" value="TreeGrafter"/>
</dbReference>
<reference evidence="11" key="1">
    <citation type="submission" date="2021-04" db="EMBL/GenBank/DDBJ databases">
        <authorList>
            <consortium name="Molecular Ecology Group"/>
        </authorList>
    </citation>
    <scope>NUCLEOTIDE SEQUENCE</scope>
</reference>
<dbReference type="InterPro" id="IPR017452">
    <property type="entry name" value="GPCR_Rhodpsn_7TM"/>
</dbReference>
<evidence type="ECO:0000256" key="6">
    <source>
        <dbReference type="ARBA" id="ARBA00023136"/>
    </source>
</evidence>
<keyword evidence="7" id="KW-0675">Receptor</keyword>
<dbReference type="GO" id="GO:0007218">
    <property type="term" value="P:neuropeptide signaling pathway"/>
    <property type="evidence" value="ECO:0007669"/>
    <property type="project" value="TreeGrafter"/>
</dbReference>
<feature type="domain" description="G-protein coupled receptors family 1 profile" evidence="10">
    <location>
        <begin position="59"/>
        <end position="354"/>
    </location>
</feature>
<dbReference type="PANTHER" id="PTHR24230:SF75">
    <property type="entry name" value="RELAXIN FAMILY PEPTIDE RECEPTOR 3"/>
    <property type="match status" value="1"/>
</dbReference>
<gene>
    <name evidence="11" type="ORF">CUNI_LOCUS18174</name>
</gene>
<feature type="transmembrane region" description="Helical" evidence="9">
    <location>
        <begin position="80"/>
        <end position="100"/>
    </location>
</feature>
<comment type="subcellular location">
    <subcellularLocation>
        <location evidence="1">Cell membrane</location>
        <topology evidence="1">Multi-pass membrane protein</topology>
    </subcellularLocation>
</comment>
<evidence type="ECO:0000256" key="9">
    <source>
        <dbReference type="SAM" id="Phobius"/>
    </source>
</evidence>
<dbReference type="InterPro" id="IPR000276">
    <property type="entry name" value="GPCR_Rhodpsn"/>
</dbReference>
<name>A0A8S4A0X0_9EUPU</name>
<dbReference type="AlphaFoldDB" id="A0A8S4A0X0"/>
<keyword evidence="3 9" id="KW-0812">Transmembrane</keyword>
<evidence type="ECO:0000313" key="12">
    <source>
        <dbReference type="Proteomes" id="UP000678393"/>
    </source>
</evidence>
<feature type="transmembrane region" description="Helical" evidence="9">
    <location>
        <begin position="36"/>
        <end position="68"/>
    </location>
</feature>
<evidence type="ECO:0000256" key="3">
    <source>
        <dbReference type="ARBA" id="ARBA00022692"/>
    </source>
</evidence>
<dbReference type="PANTHER" id="PTHR24230">
    <property type="entry name" value="G-PROTEIN COUPLED RECEPTOR"/>
    <property type="match status" value="1"/>
</dbReference>
<feature type="transmembrane region" description="Helical" evidence="9">
    <location>
        <begin position="163"/>
        <end position="183"/>
    </location>
</feature>
<evidence type="ECO:0000259" key="10">
    <source>
        <dbReference type="PROSITE" id="PS50262"/>
    </source>
</evidence>